<protein>
    <recommendedName>
        <fullName evidence="5">Zn(2)-C6 fungal-type domain-containing protein</fullName>
    </recommendedName>
</protein>
<dbReference type="EMBL" id="KZ821709">
    <property type="protein sequence ID" value="PYH80492.1"/>
    <property type="molecule type" value="Genomic_DNA"/>
</dbReference>
<dbReference type="Pfam" id="PF00172">
    <property type="entry name" value="Zn_clus"/>
    <property type="match status" value="1"/>
</dbReference>
<dbReference type="GO" id="GO:0003677">
    <property type="term" value="F:DNA binding"/>
    <property type="evidence" value="ECO:0007669"/>
    <property type="project" value="UniProtKB-KW"/>
</dbReference>
<proteinExistence type="predicted"/>
<dbReference type="CDD" id="cd00067">
    <property type="entry name" value="GAL4"/>
    <property type="match status" value="1"/>
</dbReference>
<keyword evidence="3" id="KW-0804">Transcription</keyword>
<dbReference type="PROSITE" id="PS50048">
    <property type="entry name" value="ZN2_CY6_FUNGAL_2"/>
    <property type="match status" value="1"/>
</dbReference>
<dbReference type="InterPro" id="IPR036864">
    <property type="entry name" value="Zn2-C6_fun-type_DNA-bd_sf"/>
</dbReference>
<evidence type="ECO:0000313" key="6">
    <source>
        <dbReference type="EMBL" id="PYH80492.1"/>
    </source>
</evidence>
<evidence type="ECO:0000313" key="7">
    <source>
        <dbReference type="Proteomes" id="UP000248340"/>
    </source>
</evidence>
<accession>A0A319DM50</accession>
<dbReference type="AlphaFoldDB" id="A0A319DM50"/>
<dbReference type="VEuPathDB" id="FungiDB:BO82DRAFT_403280"/>
<dbReference type="SMART" id="SM00066">
    <property type="entry name" value="GAL4"/>
    <property type="match status" value="1"/>
</dbReference>
<dbReference type="GeneID" id="37142112"/>
<keyword evidence="1" id="KW-0805">Transcription regulation</keyword>
<dbReference type="GO" id="GO:0008270">
    <property type="term" value="F:zinc ion binding"/>
    <property type="evidence" value="ECO:0007669"/>
    <property type="project" value="InterPro"/>
</dbReference>
<dbReference type="STRING" id="1448315.A0A319DM50"/>
<dbReference type="OrthoDB" id="4491390at2759"/>
<dbReference type="PROSITE" id="PS00463">
    <property type="entry name" value="ZN2_CY6_FUNGAL_1"/>
    <property type="match status" value="1"/>
</dbReference>
<dbReference type="GO" id="GO:0000981">
    <property type="term" value="F:DNA-binding transcription factor activity, RNA polymerase II-specific"/>
    <property type="evidence" value="ECO:0007669"/>
    <property type="project" value="InterPro"/>
</dbReference>
<name>A0A319DM50_9EURO</name>
<evidence type="ECO:0000256" key="4">
    <source>
        <dbReference type="ARBA" id="ARBA00023242"/>
    </source>
</evidence>
<dbReference type="InterPro" id="IPR053175">
    <property type="entry name" value="DHMBA_Reg_Transcription_Factor"/>
</dbReference>
<dbReference type="RefSeq" id="XP_025490692.1">
    <property type="nucleotide sequence ID" value="XM_025639370.1"/>
</dbReference>
<keyword evidence="2" id="KW-0238">DNA-binding</keyword>
<dbReference type="GO" id="GO:0009893">
    <property type="term" value="P:positive regulation of metabolic process"/>
    <property type="evidence" value="ECO:0007669"/>
    <property type="project" value="UniProtKB-ARBA"/>
</dbReference>
<reference evidence="6 7" key="1">
    <citation type="submission" date="2016-12" db="EMBL/GenBank/DDBJ databases">
        <title>The genomes of Aspergillus section Nigri reveals drivers in fungal speciation.</title>
        <authorList>
            <consortium name="DOE Joint Genome Institute"/>
            <person name="Vesth T.C."/>
            <person name="Nybo J."/>
            <person name="Theobald S."/>
            <person name="Brandl J."/>
            <person name="Frisvad J.C."/>
            <person name="Nielsen K.F."/>
            <person name="Lyhne E.K."/>
            <person name="Kogle M.E."/>
            <person name="Kuo A."/>
            <person name="Riley R."/>
            <person name="Clum A."/>
            <person name="Nolan M."/>
            <person name="Lipzen A."/>
            <person name="Salamov A."/>
            <person name="Henrissat B."/>
            <person name="Wiebenga A."/>
            <person name="De Vries R.P."/>
            <person name="Grigoriev I.V."/>
            <person name="Mortensen U.H."/>
            <person name="Andersen M.R."/>
            <person name="Baker S.E."/>
        </authorList>
    </citation>
    <scope>NUCLEOTIDE SEQUENCE [LARGE SCALE GENOMIC DNA]</scope>
    <source>
        <strain evidence="6 7">CBS 121591</strain>
    </source>
</reference>
<evidence type="ECO:0000256" key="3">
    <source>
        <dbReference type="ARBA" id="ARBA00023163"/>
    </source>
</evidence>
<keyword evidence="7" id="KW-1185">Reference proteome</keyword>
<dbReference type="PANTHER" id="PTHR38791">
    <property type="entry name" value="ZN(II)2CYS6 TRANSCRIPTION FACTOR (EUROFUNG)-RELATED-RELATED"/>
    <property type="match status" value="1"/>
</dbReference>
<sequence>MHIKASVTARSPRSKGCLMCRRSKVKCNEVHPQCSRCARRGTECSYPDALELDFRDENSKAAARTAALWRTRTQAARLLHGCSAPSRTLEDLQDQILAAFYRDFDCSAKVSNPWIEFFQMLPTLYRRSARHPSSPTRQAIRALALAHHSRQQQQSVPQLEIMARTEYSQAITQIRLQLQRSHGIPSTETVVSVALMGLFDSILPSPAPVESWHAAHQHGAISMVRQQIASPTSAASINPYLLKYQYLLMVINCLNQRSQPQLPLQWWTAVMDPEFSAARLFCTMYRLAQWQAEIDSYIVYSNHHATADMVDKLLAANHALEAWEAQLPLSSHFSEREVRADDSQILQWPGAPSRVYVYETSWNAVPRTFCFATRIVICQNILLCRGDNEDAERTIVEMIRHICRSTHAVISGSGGRNDAEEGLSMRGRAIVWPLNVAFSALQHNPRVLEQVSLESAQWTRRALQHVLRLSGSSLALNMDYKTG</sequence>
<feature type="domain" description="Zn(2)-C6 fungal-type" evidence="5">
    <location>
        <begin position="16"/>
        <end position="46"/>
    </location>
</feature>
<evidence type="ECO:0000256" key="1">
    <source>
        <dbReference type="ARBA" id="ARBA00023015"/>
    </source>
</evidence>
<evidence type="ECO:0000256" key="2">
    <source>
        <dbReference type="ARBA" id="ARBA00023125"/>
    </source>
</evidence>
<organism evidence="6 7">
    <name type="scientific">Aspergillus uvarum CBS 121591</name>
    <dbReference type="NCBI Taxonomy" id="1448315"/>
    <lineage>
        <taxon>Eukaryota</taxon>
        <taxon>Fungi</taxon>
        <taxon>Dikarya</taxon>
        <taxon>Ascomycota</taxon>
        <taxon>Pezizomycotina</taxon>
        <taxon>Eurotiomycetes</taxon>
        <taxon>Eurotiomycetidae</taxon>
        <taxon>Eurotiales</taxon>
        <taxon>Aspergillaceae</taxon>
        <taxon>Aspergillus</taxon>
        <taxon>Aspergillus subgen. Circumdati</taxon>
    </lineage>
</organism>
<dbReference type="SUPFAM" id="SSF57701">
    <property type="entry name" value="Zn2/Cys6 DNA-binding domain"/>
    <property type="match status" value="1"/>
</dbReference>
<gene>
    <name evidence="6" type="ORF">BO82DRAFT_403280</name>
</gene>
<evidence type="ECO:0000259" key="5">
    <source>
        <dbReference type="PROSITE" id="PS50048"/>
    </source>
</evidence>
<dbReference type="Proteomes" id="UP000248340">
    <property type="component" value="Unassembled WGS sequence"/>
</dbReference>
<dbReference type="Gene3D" id="4.10.240.10">
    <property type="entry name" value="Zn(2)-C6 fungal-type DNA-binding domain"/>
    <property type="match status" value="1"/>
</dbReference>
<keyword evidence="4" id="KW-0539">Nucleus</keyword>
<dbReference type="InterPro" id="IPR001138">
    <property type="entry name" value="Zn2Cys6_DnaBD"/>
</dbReference>